<dbReference type="InterPro" id="IPR002878">
    <property type="entry name" value="ChsH2_C"/>
</dbReference>
<sequence>MRIVAQEPVKHDELSNASSLQYEMTLAYSRTLGSASPFFEGLAGGVLRTTRCTRCSRTFFPPRRLCPDDHLETTWYELPGSGTVRVATRVYGAAPFGGFEAPYTLGIIALDGVDGAITHRILGDGVPEAGTRVAATFIGDEQMHPLLRVAFEVRSAL</sequence>
<dbReference type="Pfam" id="PF12172">
    <property type="entry name" value="zf-ChsH2"/>
    <property type="match status" value="1"/>
</dbReference>
<evidence type="ECO:0000259" key="1">
    <source>
        <dbReference type="Pfam" id="PF01796"/>
    </source>
</evidence>
<dbReference type="AlphaFoldDB" id="A0A6J7KFU2"/>
<feature type="domain" description="ChsH2 C-terminal OB-fold" evidence="1">
    <location>
        <begin position="75"/>
        <end position="137"/>
    </location>
</feature>
<proteinExistence type="predicted"/>
<dbReference type="InterPro" id="IPR012340">
    <property type="entry name" value="NA-bd_OB-fold"/>
</dbReference>
<dbReference type="Gene3D" id="6.10.30.10">
    <property type="match status" value="1"/>
</dbReference>
<dbReference type="InterPro" id="IPR022002">
    <property type="entry name" value="ChsH2_Znr"/>
</dbReference>
<dbReference type="InterPro" id="IPR052513">
    <property type="entry name" value="Thioester_dehydratase-like"/>
</dbReference>
<protein>
    <submittedName>
        <fullName evidence="3">Unannotated protein</fullName>
    </submittedName>
</protein>
<dbReference type="SUPFAM" id="SSF50249">
    <property type="entry name" value="Nucleic acid-binding proteins"/>
    <property type="match status" value="1"/>
</dbReference>
<dbReference type="PANTHER" id="PTHR34075">
    <property type="entry name" value="BLR3430 PROTEIN"/>
    <property type="match status" value="1"/>
</dbReference>
<feature type="domain" description="ChsH2 rubredoxin-like zinc ribbon" evidence="2">
    <location>
        <begin position="40"/>
        <end position="68"/>
    </location>
</feature>
<evidence type="ECO:0000313" key="3">
    <source>
        <dbReference type="EMBL" id="CAB4954726.1"/>
    </source>
</evidence>
<dbReference type="PANTHER" id="PTHR34075:SF5">
    <property type="entry name" value="BLR3430 PROTEIN"/>
    <property type="match status" value="1"/>
</dbReference>
<reference evidence="3" key="1">
    <citation type="submission" date="2020-05" db="EMBL/GenBank/DDBJ databases">
        <authorList>
            <person name="Chiriac C."/>
            <person name="Salcher M."/>
            <person name="Ghai R."/>
            <person name="Kavagutti S V."/>
        </authorList>
    </citation>
    <scope>NUCLEOTIDE SEQUENCE</scope>
</reference>
<dbReference type="Pfam" id="PF01796">
    <property type="entry name" value="OB_ChsH2_C"/>
    <property type="match status" value="1"/>
</dbReference>
<accession>A0A6J7KFU2</accession>
<name>A0A6J7KFU2_9ZZZZ</name>
<organism evidence="3">
    <name type="scientific">freshwater metagenome</name>
    <dbReference type="NCBI Taxonomy" id="449393"/>
    <lineage>
        <taxon>unclassified sequences</taxon>
        <taxon>metagenomes</taxon>
        <taxon>ecological metagenomes</taxon>
    </lineage>
</organism>
<evidence type="ECO:0000259" key="2">
    <source>
        <dbReference type="Pfam" id="PF12172"/>
    </source>
</evidence>
<gene>
    <name evidence="3" type="ORF">UFOPK3772_01779</name>
</gene>
<dbReference type="EMBL" id="CAFBNE010000055">
    <property type="protein sequence ID" value="CAB4954726.1"/>
    <property type="molecule type" value="Genomic_DNA"/>
</dbReference>